<feature type="non-terminal residue" evidence="2">
    <location>
        <position position="184"/>
    </location>
</feature>
<dbReference type="InterPro" id="IPR004875">
    <property type="entry name" value="DDE_SF_endonuclease_dom"/>
</dbReference>
<proteinExistence type="predicted"/>
<accession>A0A8J5N3V5</accession>
<gene>
    <name evidence="2" type="primary">TIGD1-L103</name>
    <name evidence="2" type="ORF">Hamer_G006994</name>
</gene>
<evidence type="ECO:0000313" key="3">
    <source>
        <dbReference type="Proteomes" id="UP000747542"/>
    </source>
</evidence>
<keyword evidence="3" id="KW-1185">Reference proteome</keyword>
<comment type="caution">
    <text evidence="2">The sequence shown here is derived from an EMBL/GenBank/DDBJ whole genome shotgun (WGS) entry which is preliminary data.</text>
</comment>
<organism evidence="2 3">
    <name type="scientific">Homarus americanus</name>
    <name type="common">American lobster</name>
    <dbReference type="NCBI Taxonomy" id="6706"/>
    <lineage>
        <taxon>Eukaryota</taxon>
        <taxon>Metazoa</taxon>
        <taxon>Ecdysozoa</taxon>
        <taxon>Arthropoda</taxon>
        <taxon>Crustacea</taxon>
        <taxon>Multicrustacea</taxon>
        <taxon>Malacostraca</taxon>
        <taxon>Eumalacostraca</taxon>
        <taxon>Eucarida</taxon>
        <taxon>Decapoda</taxon>
        <taxon>Pleocyemata</taxon>
        <taxon>Astacidea</taxon>
        <taxon>Nephropoidea</taxon>
        <taxon>Nephropidae</taxon>
        <taxon>Homarus</taxon>
    </lineage>
</organism>
<protein>
    <submittedName>
        <fullName evidence="2">Tigger transposable element-derived protein 1-like 103</fullName>
    </submittedName>
</protein>
<dbReference type="GO" id="GO:0003676">
    <property type="term" value="F:nucleic acid binding"/>
    <property type="evidence" value="ECO:0007669"/>
    <property type="project" value="InterPro"/>
</dbReference>
<name>A0A8J5N3V5_HOMAM</name>
<evidence type="ECO:0000313" key="2">
    <source>
        <dbReference type="EMBL" id="KAG7172760.1"/>
    </source>
</evidence>
<feature type="domain" description="DDE-1" evidence="1">
    <location>
        <begin position="5"/>
        <end position="55"/>
    </location>
</feature>
<dbReference type="Proteomes" id="UP000747542">
    <property type="component" value="Unassembled WGS sequence"/>
</dbReference>
<dbReference type="Pfam" id="PF03184">
    <property type="entry name" value="DDE_1"/>
    <property type="match status" value="1"/>
</dbReference>
<evidence type="ECO:0000259" key="1">
    <source>
        <dbReference type="Pfam" id="PF03184"/>
    </source>
</evidence>
<dbReference type="AlphaFoldDB" id="A0A8J5N3V5"/>
<reference evidence="2" key="1">
    <citation type="journal article" date="2021" name="Sci. Adv.">
        <title>The American lobster genome reveals insights on longevity, neural, and immune adaptations.</title>
        <authorList>
            <person name="Polinski J.M."/>
            <person name="Zimin A.V."/>
            <person name="Clark K.F."/>
            <person name="Kohn A.B."/>
            <person name="Sadowski N."/>
            <person name="Timp W."/>
            <person name="Ptitsyn A."/>
            <person name="Khanna P."/>
            <person name="Romanova D.Y."/>
            <person name="Williams P."/>
            <person name="Greenwood S.J."/>
            <person name="Moroz L.L."/>
            <person name="Walt D.R."/>
            <person name="Bodnar A.G."/>
        </authorList>
    </citation>
    <scope>NUCLEOTIDE SEQUENCE</scope>
    <source>
        <strain evidence="2">GMGI-L3</strain>
    </source>
</reference>
<sequence length="184" mass="20862">SDRHNVSNKALLLFDNAQSHPVNLNDLSDHVRVENIPKNTTALLQPMDDVWDFLKKFNIMDTMENRAEPWDEAKTSAINSVWENIWPECIHEFAEVIDDDVIELLHFHGENLSNEDLMLLEQERAAGEEKGIEAPSTPLQLTTKEMAKGFTLIQECLQIFAGNDPNCEHNLKVARAVHNGLSCC</sequence>
<dbReference type="EMBL" id="JAHLQT010010484">
    <property type="protein sequence ID" value="KAG7172760.1"/>
    <property type="molecule type" value="Genomic_DNA"/>
</dbReference>
<feature type="non-terminal residue" evidence="2">
    <location>
        <position position="1"/>
    </location>
</feature>